<evidence type="ECO:0008006" key="3">
    <source>
        <dbReference type="Google" id="ProtNLM"/>
    </source>
</evidence>
<evidence type="ECO:0000313" key="1">
    <source>
        <dbReference type="EMBL" id="GMT11311.1"/>
    </source>
</evidence>
<proteinExistence type="predicted"/>
<organism evidence="1 2">
    <name type="scientific">Pristionchus fissidentatus</name>
    <dbReference type="NCBI Taxonomy" id="1538716"/>
    <lineage>
        <taxon>Eukaryota</taxon>
        <taxon>Metazoa</taxon>
        <taxon>Ecdysozoa</taxon>
        <taxon>Nematoda</taxon>
        <taxon>Chromadorea</taxon>
        <taxon>Rhabditida</taxon>
        <taxon>Rhabditina</taxon>
        <taxon>Diplogasteromorpha</taxon>
        <taxon>Diplogasteroidea</taxon>
        <taxon>Neodiplogasteridae</taxon>
        <taxon>Pristionchus</taxon>
    </lineage>
</organism>
<dbReference type="Proteomes" id="UP001432322">
    <property type="component" value="Unassembled WGS sequence"/>
</dbReference>
<protein>
    <recommendedName>
        <fullName evidence="3">Secreted protein</fullName>
    </recommendedName>
</protein>
<name>A0AAV5UVL4_9BILA</name>
<feature type="non-terminal residue" evidence="1">
    <location>
        <position position="370"/>
    </location>
</feature>
<comment type="caution">
    <text evidence="1">The sequence shown here is derived from an EMBL/GenBank/DDBJ whole genome shotgun (WGS) entry which is preliminary data.</text>
</comment>
<keyword evidence="2" id="KW-1185">Reference proteome</keyword>
<gene>
    <name evidence="1" type="ORF">PFISCL1PPCAC_2608</name>
</gene>
<sequence length="370" mass="41281">MRVGQLSLLSSLLNLRLLHLRLQLGQINVLSRALLNRLRLALLLGCNEGRGSLLVPLVRLLSLLLPLLPPLVIQSLLLVEEVLARFQLQIHLGRHLSGREGRVFSLRLPSCSLLLLRVTSRCRRLHLLLELGEESLPTLVLQLLILHQFPLDHHRLDVVDGMDVVHAVRHDRRDLLESREGSNCSHGASLDAHVALREQLDGLQCGAIVADETSSTLDESLLVRHHGRDLDDLTADVVLQRTNRLLVRYGTGHQLEHTTNLDDNVRVPCLSRGPNGHGSLKQIEFSLEVVVAERLLNKRPTLPAIATSVLREEDGEGRLRYETILVVYLAEGGDVPPRRILLCAEACSGVRASRLFLVFLAFVEIRGFVL</sequence>
<reference evidence="1" key="1">
    <citation type="submission" date="2023-10" db="EMBL/GenBank/DDBJ databases">
        <title>Genome assembly of Pristionchus species.</title>
        <authorList>
            <person name="Yoshida K."/>
            <person name="Sommer R.J."/>
        </authorList>
    </citation>
    <scope>NUCLEOTIDE SEQUENCE</scope>
    <source>
        <strain evidence="1">RS5133</strain>
    </source>
</reference>
<dbReference type="AlphaFoldDB" id="A0AAV5UVL4"/>
<dbReference type="EMBL" id="BTSY01000001">
    <property type="protein sequence ID" value="GMT11311.1"/>
    <property type="molecule type" value="Genomic_DNA"/>
</dbReference>
<evidence type="ECO:0000313" key="2">
    <source>
        <dbReference type="Proteomes" id="UP001432322"/>
    </source>
</evidence>
<accession>A0AAV5UVL4</accession>